<keyword evidence="4" id="KW-0234">DNA repair</keyword>
<dbReference type="HOGENOM" id="CLU_100369_3_0_1"/>
<dbReference type="PANTHER" id="PTHR22980">
    <property type="entry name" value="CORTISTATIN"/>
    <property type="match status" value="1"/>
</dbReference>
<dbReference type="OMA" id="WTQIENV"/>
<dbReference type="AlphaFoldDB" id="A0A084QUD5"/>
<dbReference type="EMBL" id="KL660186">
    <property type="protein sequence ID" value="KFA67570.1"/>
    <property type="molecule type" value="Genomic_DNA"/>
</dbReference>
<gene>
    <name evidence="6" type="ORF">S40285_04237</name>
</gene>
<sequence length="135" mass="15300">MTDAAGEDDREVSTSRPGHLSSSQAHMLTSRYEQRLKAALWYAVGQMVDEECLKRNRNATPQFIGALTEMVWTQTENVAIDLESFSSHAGRTTVTTDDVLLLARKNVDLQQIMREYVEEKKVQREATKGKAKARR</sequence>
<dbReference type="FunCoup" id="A0A084QUD5">
    <property type="interactions" value="36"/>
</dbReference>
<dbReference type="Gene3D" id="1.10.20.10">
    <property type="entry name" value="Histone, subunit A"/>
    <property type="match status" value="1"/>
</dbReference>
<feature type="compositionally biased region" description="Polar residues" evidence="5">
    <location>
        <begin position="14"/>
        <end position="26"/>
    </location>
</feature>
<dbReference type="SUPFAM" id="SSF47113">
    <property type="entry name" value="Histone-fold"/>
    <property type="match status" value="1"/>
</dbReference>
<feature type="compositionally biased region" description="Acidic residues" evidence="5">
    <location>
        <begin position="1"/>
        <end position="10"/>
    </location>
</feature>
<feature type="region of interest" description="Disordered" evidence="5">
    <location>
        <begin position="1"/>
        <end position="26"/>
    </location>
</feature>
<evidence type="ECO:0000256" key="4">
    <source>
        <dbReference type="ARBA" id="ARBA00023204"/>
    </source>
</evidence>
<dbReference type="GO" id="GO:0071821">
    <property type="term" value="C:FANCM-MHF complex"/>
    <property type="evidence" value="ECO:0007669"/>
    <property type="project" value="InterPro"/>
</dbReference>
<dbReference type="Proteomes" id="UP000028524">
    <property type="component" value="Unassembled WGS sequence"/>
</dbReference>
<dbReference type="CDD" id="cd22919">
    <property type="entry name" value="HFD_CENP-S"/>
    <property type="match status" value="1"/>
</dbReference>
<dbReference type="GO" id="GO:0000712">
    <property type="term" value="P:resolution of meiotic recombination intermediates"/>
    <property type="evidence" value="ECO:0007669"/>
    <property type="project" value="TreeGrafter"/>
</dbReference>
<evidence type="ECO:0000313" key="7">
    <source>
        <dbReference type="Proteomes" id="UP000028524"/>
    </source>
</evidence>
<dbReference type="InterPro" id="IPR029003">
    <property type="entry name" value="CENP-S/Mhf1"/>
</dbReference>
<keyword evidence="2" id="KW-0227">DNA damage</keyword>
<dbReference type="OrthoDB" id="1872155at2759"/>
<dbReference type="InParanoid" id="A0A084QUD5"/>
<dbReference type="Pfam" id="PF15630">
    <property type="entry name" value="CENP-S"/>
    <property type="match status" value="1"/>
</dbReference>
<evidence type="ECO:0000256" key="5">
    <source>
        <dbReference type="SAM" id="MobiDB-lite"/>
    </source>
</evidence>
<dbReference type="STRING" id="1283841.A0A084QUD5"/>
<evidence type="ECO:0008006" key="8">
    <source>
        <dbReference type="Google" id="ProtNLM"/>
    </source>
</evidence>
<evidence type="ECO:0000256" key="1">
    <source>
        <dbReference type="ARBA" id="ARBA00006612"/>
    </source>
</evidence>
<protein>
    <recommendedName>
        <fullName evidence="8">Centromere protein S</fullName>
    </recommendedName>
</protein>
<dbReference type="GO" id="GO:0006281">
    <property type="term" value="P:DNA repair"/>
    <property type="evidence" value="ECO:0007669"/>
    <property type="project" value="UniProtKB-KW"/>
</dbReference>
<name>A0A084QUD5_STAC4</name>
<reference evidence="6 7" key="1">
    <citation type="journal article" date="2014" name="BMC Genomics">
        <title>Comparative genome sequencing reveals chemotype-specific gene clusters in the toxigenic black mold Stachybotrys.</title>
        <authorList>
            <person name="Semeiks J."/>
            <person name="Borek D."/>
            <person name="Otwinowski Z."/>
            <person name="Grishin N.V."/>
        </authorList>
    </citation>
    <scope>NUCLEOTIDE SEQUENCE [LARGE SCALE GENOMIC DNA]</scope>
    <source>
        <strain evidence="6 7">IBT 40285</strain>
    </source>
</reference>
<evidence type="ECO:0000256" key="3">
    <source>
        <dbReference type="ARBA" id="ARBA00023125"/>
    </source>
</evidence>
<organism evidence="6 7">
    <name type="scientific">Stachybotrys chlorohalonatus (strain IBT 40285)</name>
    <dbReference type="NCBI Taxonomy" id="1283841"/>
    <lineage>
        <taxon>Eukaryota</taxon>
        <taxon>Fungi</taxon>
        <taxon>Dikarya</taxon>
        <taxon>Ascomycota</taxon>
        <taxon>Pezizomycotina</taxon>
        <taxon>Sordariomycetes</taxon>
        <taxon>Hypocreomycetidae</taxon>
        <taxon>Hypocreales</taxon>
        <taxon>Stachybotryaceae</taxon>
        <taxon>Stachybotrys</taxon>
    </lineage>
</organism>
<dbReference type="PANTHER" id="PTHR22980:SF0">
    <property type="entry name" value="CENTROMERE PROTEIN S"/>
    <property type="match status" value="1"/>
</dbReference>
<dbReference type="GO" id="GO:0031297">
    <property type="term" value="P:replication fork processing"/>
    <property type="evidence" value="ECO:0007669"/>
    <property type="project" value="TreeGrafter"/>
</dbReference>
<dbReference type="GO" id="GO:0003677">
    <property type="term" value="F:DNA binding"/>
    <property type="evidence" value="ECO:0007669"/>
    <property type="project" value="UniProtKB-KW"/>
</dbReference>
<dbReference type="InterPro" id="IPR009072">
    <property type="entry name" value="Histone-fold"/>
</dbReference>
<dbReference type="GO" id="GO:0046982">
    <property type="term" value="F:protein heterodimerization activity"/>
    <property type="evidence" value="ECO:0007669"/>
    <property type="project" value="InterPro"/>
</dbReference>
<dbReference type="GO" id="GO:0003682">
    <property type="term" value="F:chromatin binding"/>
    <property type="evidence" value="ECO:0007669"/>
    <property type="project" value="TreeGrafter"/>
</dbReference>
<keyword evidence="7" id="KW-1185">Reference proteome</keyword>
<keyword evidence="3" id="KW-0238">DNA-binding</keyword>
<proteinExistence type="inferred from homology"/>
<accession>A0A084QUD5</accession>
<evidence type="ECO:0000256" key="2">
    <source>
        <dbReference type="ARBA" id="ARBA00022763"/>
    </source>
</evidence>
<evidence type="ECO:0000313" key="6">
    <source>
        <dbReference type="EMBL" id="KFA67570.1"/>
    </source>
</evidence>
<comment type="similarity">
    <text evidence="1">Belongs to the TAF9 family. CENP-S/MHF1 subfamily.</text>
</comment>